<organism evidence="3 4">
    <name type="scientific">Meloidogyne incognita</name>
    <name type="common">Southern root-knot nematode worm</name>
    <name type="synonym">Oxyuris incognita</name>
    <dbReference type="NCBI Taxonomy" id="6306"/>
    <lineage>
        <taxon>Eukaryota</taxon>
        <taxon>Metazoa</taxon>
        <taxon>Ecdysozoa</taxon>
        <taxon>Nematoda</taxon>
        <taxon>Chromadorea</taxon>
        <taxon>Rhabditida</taxon>
        <taxon>Tylenchina</taxon>
        <taxon>Tylenchomorpha</taxon>
        <taxon>Tylenchoidea</taxon>
        <taxon>Meloidogynidae</taxon>
        <taxon>Meloidogyninae</taxon>
        <taxon>Meloidogyne</taxon>
        <taxon>Meloidogyne incognita group</taxon>
    </lineage>
</organism>
<proteinExistence type="predicted"/>
<feature type="transmembrane region" description="Helical" evidence="2">
    <location>
        <begin position="88"/>
        <end position="104"/>
    </location>
</feature>
<keyword evidence="2" id="KW-0472">Membrane</keyword>
<keyword evidence="2" id="KW-1133">Transmembrane helix</keyword>
<reference evidence="4" key="1">
    <citation type="submission" date="2022-11" db="UniProtKB">
        <authorList>
            <consortium name="WormBaseParasite"/>
        </authorList>
    </citation>
    <scope>IDENTIFICATION</scope>
</reference>
<keyword evidence="2" id="KW-0812">Transmembrane</keyword>
<name>A0A914LA43_MELIC</name>
<dbReference type="WBParaSite" id="Minc3s00354g10840">
    <property type="protein sequence ID" value="Minc3s00354g10840"/>
    <property type="gene ID" value="Minc3s00354g10840"/>
</dbReference>
<evidence type="ECO:0000256" key="1">
    <source>
        <dbReference type="SAM" id="MobiDB-lite"/>
    </source>
</evidence>
<sequence>MQTCRCTRIEGGNGELLDAKVLTKNRDSSLARCKGEGTIQRFDHQQNFCLFGLLHLTNGMKFLVSVGLVLTVILCILEAIWFRRALCVMIVPFSVVVVSSIAIYRHKPSFLWPIIGISFFHLFLDAYATIVFLFFFIYKPLYIIMVLNWAFDNMHPNISPYYPHCALICAILIVFFLFNFWQLHISLRFRAYLNEILQSGISTNGSTGNSSCGFDSNNSAVLPLCTISCVKGILQHPQCRIINRSPLTLLEDDEGKGYKLPSPSNNSQKIAMLWHSPSPSIKRGVKIPQGIRTPPPISISGGQRLTLGETQRQFATR</sequence>
<feature type="transmembrane region" description="Helical" evidence="2">
    <location>
        <begin position="111"/>
        <end position="138"/>
    </location>
</feature>
<evidence type="ECO:0000256" key="2">
    <source>
        <dbReference type="SAM" id="Phobius"/>
    </source>
</evidence>
<evidence type="ECO:0000313" key="3">
    <source>
        <dbReference type="Proteomes" id="UP000887563"/>
    </source>
</evidence>
<dbReference type="Proteomes" id="UP000887563">
    <property type="component" value="Unplaced"/>
</dbReference>
<dbReference type="AlphaFoldDB" id="A0A914LA43"/>
<feature type="region of interest" description="Disordered" evidence="1">
    <location>
        <begin position="287"/>
        <end position="317"/>
    </location>
</feature>
<feature type="compositionally biased region" description="Polar residues" evidence="1">
    <location>
        <begin position="300"/>
        <end position="317"/>
    </location>
</feature>
<keyword evidence="3" id="KW-1185">Reference proteome</keyword>
<feature type="transmembrane region" description="Helical" evidence="2">
    <location>
        <begin position="161"/>
        <end position="181"/>
    </location>
</feature>
<protein>
    <submittedName>
        <fullName evidence="4">Uncharacterized protein</fullName>
    </submittedName>
</protein>
<accession>A0A914LA43</accession>
<evidence type="ECO:0000313" key="4">
    <source>
        <dbReference type="WBParaSite" id="Minc3s00354g10840"/>
    </source>
</evidence>
<feature type="transmembrane region" description="Helical" evidence="2">
    <location>
        <begin position="62"/>
        <end position="82"/>
    </location>
</feature>